<dbReference type="EMBL" id="RJTM01000002">
    <property type="protein sequence ID" value="RNL95119.1"/>
    <property type="molecule type" value="Genomic_DNA"/>
</dbReference>
<dbReference type="PROSITE" id="PS51257">
    <property type="entry name" value="PROKAR_LIPOPROTEIN"/>
    <property type="match status" value="1"/>
</dbReference>
<gene>
    <name evidence="9" type="ORF">ED312_00525</name>
</gene>
<keyword evidence="10" id="KW-1185">Reference proteome</keyword>
<comment type="subcellular location">
    <subcellularLocation>
        <location evidence="1">Cell outer membrane</location>
    </subcellularLocation>
</comment>
<dbReference type="Pfam" id="PF07980">
    <property type="entry name" value="SusD_RagB"/>
    <property type="match status" value="1"/>
</dbReference>
<dbReference type="RefSeq" id="WP_123214031.1">
    <property type="nucleotide sequence ID" value="NZ_RJTM01000002.1"/>
</dbReference>
<dbReference type="Proteomes" id="UP000267469">
    <property type="component" value="Unassembled WGS sequence"/>
</dbReference>
<organism evidence="9 10">
    <name type="scientific">Sinomicrobium pectinilyticum</name>
    <dbReference type="NCBI Taxonomy" id="1084421"/>
    <lineage>
        <taxon>Bacteria</taxon>
        <taxon>Pseudomonadati</taxon>
        <taxon>Bacteroidota</taxon>
        <taxon>Flavobacteriia</taxon>
        <taxon>Flavobacteriales</taxon>
        <taxon>Flavobacteriaceae</taxon>
        <taxon>Sinomicrobium</taxon>
    </lineage>
</organism>
<dbReference type="InterPro" id="IPR033985">
    <property type="entry name" value="SusD-like_N"/>
</dbReference>
<dbReference type="SUPFAM" id="SSF48452">
    <property type="entry name" value="TPR-like"/>
    <property type="match status" value="1"/>
</dbReference>
<reference evidence="9 10" key="1">
    <citation type="submission" date="2018-10" db="EMBL/GenBank/DDBJ databases">
        <title>Sinomicrobium pectinilyticum sp. nov., a pectinase-producing bacterium isolated from alkaline and saline soil, and emended description of the genus Sinomicrobium.</title>
        <authorList>
            <person name="Cheng B."/>
            <person name="Li C."/>
            <person name="Lai Q."/>
            <person name="Du M."/>
            <person name="Shao Z."/>
            <person name="Xu P."/>
            <person name="Yang C."/>
        </authorList>
    </citation>
    <scope>NUCLEOTIDE SEQUENCE [LARGE SCALE GENOMIC DNA]</scope>
    <source>
        <strain evidence="9 10">5DNS001</strain>
    </source>
</reference>
<evidence type="ECO:0000256" key="1">
    <source>
        <dbReference type="ARBA" id="ARBA00004442"/>
    </source>
</evidence>
<evidence type="ECO:0000313" key="10">
    <source>
        <dbReference type="Proteomes" id="UP000267469"/>
    </source>
</evidence>
<sequence>MKINIYKTLWCIGLVSLFAGCSDLEEKPVGILAPETFFRTTEDLQAAVNGSFAYMASEEYWGRKLTTALLLRGDLADIGDLGTSAMRVDVNNFEMNDANGMVASFWPRSYAIIGAANQAIAGAGQIDDEPEKVNAIAAQACFSRAFAYYHLVRMFGDIPYIDFAVSDVSDVDDISKTPEAEVYAKIIADLEFAKKWLPDEQPYRSLPSKATATAYLASVYLTLGEYRKAYDEAKFVIDNAGTFGLSLDADFQDLFNADKAPGLREPLFTIDFIGQNADGNLGTDYLASMTGIREDETGRAIGGGWTVAVPQLKVFEEWDEKDYRRAVSFDTIAVFNGETMPYTVFANFSDRGVNRPHIAKYYRYPGLAGSNGRQSSHNYIAMRYAEVLLIAAEALNEINPGSSEATGYLNRLRERARNRAGVLSAYPEDVPGGLSQDQFRDTVIRERRIELAFEFKRWYDIKRLRIGEEAFGPDGLEPQPNFDPARDYLFPLPGDELARNPNLQPNNPGY</sequence>
<feature type="compositionally biased region" description="Polar residues" evidence="6">
    <location>
        <begin position="501"/>
        <end position="510"/>
    </location>
</feature>
<keyword evidence="3" id="KW-0732">Signal</keyword>
<dbReference type="OrthoDB" id="5694214at2"/>
<feature type="domain" description="SusD-like N-terminal" evidence="8">
    <location>
        <begin position="89"/>
        <end position="221"/>
    </location>
</feature>
<evidence type="ECO:0000259" key="7">
    <source>
        <dbReference type="Pfam" id="PF07980"/>
    </source>
</evidence>
<dbReference type="GO" id="GO:0009279">
    <property type="term" value="C:cell outer membrane"/>
    <property type="evidence" value="ECO:0007669"/>
    <property type="project" value="UniProtKB-SubCell"/>
</dbReference>
<protein>
    <submittedName>
        <fullName evidence="9">RagB/SusD family nutrient uptake outer membrane protein</fullName>
    </submittedName>
</protein>
<feature type="domain" description="RagB/SusD" evidence="7">
    <location>
        <begin position="356"/>
        <end position="510"/>
    </location>
</feature>
<dbReference type="InterPro" id="IPR012944">
    <property type="entry name" value="SusD_RagB_dom"/>
</dbReference>
<evidence type="ECO:0000256" key="6">
    <source>
        <dbReference type="SAM" id="MobiDB-lite"/>
    </source>
</evidence>
<evidence type="ECO:0000256" key="5">
    <source>
        <dbReference type="ARBA" id="ARBA00023237"/>
    </source>
</evidence>
<accession>A0A3N0F534</accession>
<evidence type="ECO:0000259" key="8">
    <source>
        <dbReference type="Pfam" id="PF14322"/>
    </source>
</evidence>
<dbReference type="AlphaFoldDB" id="A0A3N0F534"/>
<dbReference type="InterPro" id="IPR011990">
    <property type="entry name" value="TPR-like_helical_dom_sf"/>
</dbReference>
<proteinExistence type="inferred from homology"/>
<comment type="caution">
    <text evidence="9">The sequence shown here is derived from an EMBL/GenBank/DDBJ whole genome shotgun (WGS) entry which is preliminary data.</text>
</comment>
<dbReference type="Pfam" id="PF14322">
    <property type="entry name" value="SusD-like_3"/>
    <property type="match status" value="1"/>
</dbReference>
<feature type="region of interest" description="Disordered" evidence="6">
    <location>
        <begin position="470"/>
        <end position="510"/>
    </location>
</feature>
<evidence type="ECO:0000313" key="9">
    <source>
        <dbReference type="EMBL" id="RNL95119.1"/>
    </source>
</evidence>
<evidence type="ECO:0000256" key="4">
    <source>
        <dbReference type="ARBA" id="ARBA00023136"/>
    </source>
</evidence>
<keyword evidence="4" id="KW-0472">Membrane</keyword>
<keyword evidence="5" id="KW-0998">Cell outer membrane</keyword>
<name>A0A3N0F534_SINP1</name>
<evidence type="ECO:0000256" key="3">
    <source>
        <dbReference type="ARBA" id="ARBA00022729"/>
    </source>
</evidence>
<evidence type="ECO:0000256" key="2">
    <source>
        <dbReference type="ARBA" id="ARBA00006275"/>
    </source>
</evidence>
<comment type="similarity">
    <text evidence="2">Belongs to the SusD family.</text>
</comment>
<dbReference type="Gene3D" id="1.25.40.390">
    <property type="match status" value="1"/>
</dbReference>